<gene>
    <name evidence="6" type="ORF">MELLADRAFT_88838</name>
</gene>
<dbReference type="HOGENOM" id="CLU_000604_45_3_1"/>
<dbReference type="InterPro" id="IPR003593">
    <property type="entry name" value="AAA+_ATPase"/>
</dbReference>
<dbReference type="PANTHER" id="PTHR43117">
    <property type="entry name" value="OSMOPROTECTANT IMPORT ATP-BINDING PROTEIN OSMV"/>
    <property type="match status" value="1"/>
</dbReference>
<dbReference type="SMART" id="SM00382">
    <property type="entry name" value="AAA"/>
    <property type="match status" value="1"/>
</dbReference>
<dbReference type="GO" id="GO:0005524">
    <property type="term" value="F:ATP binding"/>
    <property type="evidence" value="ECO:0007669"/>
    <property type="project" value="UniProtKB-KW"/>
</dbReference>
<evidence type="ECO:0000256" key="3">
    <source>
        <dbReference type="ARBA" id="ARBA00022741"/>
    </source>
</evidence>
<dbReference type="Gene3D" id="3.40.50.300">
    <property type="entry name" value="P-loop containing nucleotide triphosphate hydrolases"/>
    <property type="match status" value="2"/>
</dbReference>
<evidence type="ECO:0000313" key="6">
    <source>
        <dbReference type="EMBL" id="EGG04487.1"/>
    </source>
</evidence>
<dbReference type="OrthoDB" id="10255969at2759"/>
<keyword evidence="4" id="KW-0067">ATP-binding</keyword>
<dbReference type="PROSITE" id="PS50893">
    <property type="entry name" value="ABC_TRANSPORTER_2"/>
    <property type="match status" value="1"/>
</dbReference>
<dbReference type="RefSeq" id="XP_007412278.1">
    <property type="nucleotide sequence ID" value="XM_007412216.1"/>
</dbReference>
<evidence type="ECO:0000259" key="5">
    <source>
        <dbReference type="PROSITE" id="PS50893"/>
    </source>
</evidence>
<dbReference type="GO" id="GO:0016887">
    <property type="term" value="F:ATP hydrolysis activity"/>
    <property type="evidence" value="ECO:0007669"/>
    <property type="project" value="InterPro"/>
</dbReference>
<dbReference type="Pfam" id="PF00005">
    <property type="entry name" value="ABC_tran"/>
    <property type="match status" value="2"/>
</dbReference>
<dbReference type="eggNOG" id="KOG0927">
    <property type="taxonomic scope" value="Eukaryota"/>
</dbReference>
<dbReference type="InterPro" id="IPR027417">
    <property type="entry name" value="P-loop_NTPase"/>
</dbReference>
<organism evidence="7">
    <name type="scientific">Melampsora larici-populina (strain 98AG31 / pathotype 3-4-7)</name>
    <name type="common">Poplar leaf rust fungus</name>
    <dbReference type="NCBI Taxonomy" id="747676"/>
    <lineage>
        <taxon>Eukaryota</taxon>
        <taxon>Fungi</taxon>
        <taxon>Dikarya</taxon>
        <taxon>Basidiomycota</taxon>
        <taxon>Pucciniomycotina</taxon>
        <taxon>Pucciniomycetes</taxon>
        <taxon>Pucciniales</taxon>
        <taxon>Melampsoraceae</taxon>
        <taxon>Melampsora</taxon>
    </lineage>
</organism>
<evidence type="ECO:0000256" key="4">
    <source>
        <dbReference type="ARBA" id="ARBA00022840"/>
    </source>
</evidence>
<dbReference type="STRING" id="747676.F4RT59"/>
<evidence type="ECO:0000256" key="1">
    <source>
        <dbReference type="ARBA" id="ARBA00005417"/>
    </source>
</evidence>
<dbReference type="InParanoid" id="F4RT59"/>
<keyword evidence="7" id="KW-1185">Reference proteome</keyword>
<evidence type="ECO:0000313" key="7">
    <source>
        <dbReference type="Proteomes" id="UP000001072"/>
    </source>
</evidence>
<dbReference type="FunCoup" id="F4RT59">
    <property type="interactions" value="75"/>
</dbReference>
<dbReference type="Proteomes" id="UP000001072">
    <property type="component" value="Unassembled WGS sequence"/>
</dbReference>
<dbReference type="GeneID" id="18935006"/>
<evidence type="ECO:0000256" key="2">
    <source>
        <dbReference type="ARBA" id="ARBA00022448"/>
    </source>
</evidence>
<dbReference type="PANTHER" id="PTHR43117:SF4">
    <property type="entry name" value="OSMOPROTECTANT IMPORT ATP-BINDING PROTEIN OSMV"/>
    <property type="match status" value="1"/>
</dbReference>
<accession>F4RT59</accession>
<dbReference type="EMBL" id="GL883118">
    <property type="protein sequence ID" value="EGG04487.1"/>
    <property type="molecule type" value="Genomic_DNA"/>
</dbReference>
<dbReference type="KEGG" id="mlr:MELLADRAFT_88838"/>
<dbReference type="VEuPathDB" id="FungiDB:MELLADRAFT_88838"/>
<protein>
    <recommendedName>
        <fullName evidence="5">ABC transporter domain-containing protein</fullName>
    </recommendedName>
</protein>
<feature type="domain" description="ABC transporter" evidence="5">
    <location>
        <begin position="280"/>
        <end position="509"/>
    </location>
</feature>
<keyword evidence="3" id="KW-0547">Nucleotide-binding</keyword>
<comment type="similarity">
    <text evidence="1">Belongs to the ABC transporter superfamily.</text>
</comment>
<dbReference type="SUPFAM" id="SSF52540">
    <property type="entry name" value="P-loop containing nucleoside triphosphate hydrolases"/>
    <property type="match status" value="2"/>
</dbReference>
<reference evidence="7" key="1">
    <citation type="journal article" date="2011" name="Proc. Natl. Acad. Sci. U.S.A.">
        <title>Obligate biotrophy features unraveled by the genomic analysis of rust fungi.</title>
        <authorList>
            <person name="Duplessis S."/>
            <person name="Cuomo C.A."/>
            <person name="Lin Y.-C."/>
            <person name="Aerts A."/>
            <person name="Tisserant E."/>
            <person name="Veneault-Fourrey C."/>
            <person name="Joly D.L."/>
            <person name="Hacquard S."/>
            <person name="Amselem J."/>
            <person name="Cantarel B.L."/>
            <person name="Chiu R."/>
            <person name="Coutinho P.M."/>
            <person name="Feau N."/>
            <person name="Field M."/>
            <person name="Frey P."/>
            <person name="Gelhaye E."/>
            <person name="Goldberg J."/>
            <person name="Grabherr M.G."/>
            <person name="Kodira C.D."/>
            <person name="Kohler A."/>
            <person name="Kuees U."/>
            <person name="Lindquist E.A."/>
            <person name="Lucas S.M."/>
            <person name="Mago R."/>
            <person name="Mauceli E."/>
            <person name="Morin E."/>
            <person name="Murat C."/>
            <person name="Pangilinan J.L."/>
            <person name="Park R."/>
            <person name="Pearson M."/>
            <person name="Quesneville H."/>
            <person name="Rouhier N."/>
            <person name="Sakthikumar S."/>
            <person name="Salamov A.A."/>
            <person name="Schmutz J."/>
            <person name="Selles B."/>
            <person name="Shapiro H."/>
            <person name="Tanguay P."/>
            <person name="Tuskan G.A."/>
            <person name="Henrissat B."/>
            <person name="Van de Peer Y."/>
            <person name="Rouze P."/>
            <person name="Ellis J.G."/>
            <person name="Dodds P.N."/>
            <person name="Schein J.E."/>
            <person name="Zhong S."/>
            <person name="Hamelin R.C."/>
            <person name="Grigoriev I.V."/>
            <person name="Szabo L.J."/>
            <person name="Martin F."/>
        </authorList>
    </citation>
    <scope>NUCLEOTIDE SEQUENCE [LARGE SCALE GENOMIC DNA]</scope>
    <source>
        <strain evidence="7">98AG31 / pathotype 3-4-7</strain>
    </source>
</reference>
<dbReference type="AlphaFoldDB" id="F4RT59"/>
<keyword evidence="2" id="KW-0813">Transport</keyword>
<sequence length="509" mass="57345">MFSKFSWSIQDGEQDSRSSLSSDCWAILGGNSSGREDLLKVLLGECRCDPINSIRYPIIEHLNKTSNKQANAITPKSFFKLVQFKSRLENQTSNQSFKDYTARYYGLRPENQITLREFLKSDLDQLLSDDRISEVCYQLKLHQFIDLPLITLSNGQSRRASIAHALLAGNNGHNPHALILEEPCTGLDENSRKEINNLLKELHEVRSPRIILCLRPQDPIPNYVTHILALSDHSSSSNRILVQGKVSEVSASLPKLIPNPTKPTLPVKKSISVGSGKELVKMKNVHIQYGDRSVLRNINWTIRAGERWALSGSNGSGKSTLLSLILGDHPRSFTEDLHLFGRPRAGQATSQIQSNIGHVSPEIFHAFPRQTGPSSLTALDCIITGFESVFSYRSIDSTQSTRLYELLKEFDYPELLNPSFLNKPFNELSNGEQSLILLLRSLINEPSLLILDEPFAGMDDESLQKSKDYLNFKLKDWQSLIFVSHQFGVELPECIDQFVTLEDGEMKFM</sequence>
<proteinExistence type="inferred from homology"/>
<name>F4RT59_MELLP</name>
<dbReference type="InterPro" id="IPR003439">
    <property type="entry name" value="ABC_transporter-like_ATP-bd"/>
</dbReference>